<dbReference type="Proteomes" id="UP000178953">
    <property type="component" value="Unassembled WGS sequence"/>
</dbReference>
<accession>A0A1E8PYL5</accession>
<organism evidence="1 2">
    <name type="scientific">Mycolicibacterium grossiae</name>
    <dbReference type="NCBI Taxonomy" id="1552759"/>
    <lineage>
        <taxon>Bacteria</taxon>
        <taxon>Bacillati</taxon>
        <taxon>Actinomycetota</taxon>
        <taxon>Actinomycetes</taxon>
        <taxon>Mycobacteriales</taxon>
        <taxon>Mycobacteriaceae</taxon>
        <taxon>Mycolicibacterium</taxon>
    </lineage>
</organism>
<dbReference type="EMBL" id="MCHX01000067">
    <property type="protein sequence ID" value="OFJ51412.1"/>
    <property type="molecule type" value="Genomic_DNA"/>
</dbReference>
<proteinExistence type="predicted"/>
<name>A0A1E8PYL5_9MYCO</name>
<evidence type="ECO:0000313" key="2">
    <source>
        <dbReference type="Proteomes" id="UP000178953"/>
    </source>
</evidence>
<sequence>MARPADCRGCGGPGEEVAQFGVGVVFLLRVGDDACGLEEDAAVFVDSHEEASAGVAGEDSAAACIGFDEC</sequence>
<keyword evidence="2" id="KW-1185">Reference proteome</keyword>
<comment type="caution">
    <text evidence="1">The sequence shown here is derived from an EMBL/GenBank/DDBJ whole genome shotgun (WGS) entry which is preliminary data.</text>
</comment>
<gene>
    <name evidence="1" type="ORF">BEL07_22840</name>
</gene>
<protein>
    <submittedName>
        <fullName evidence="1">Uncharacterized protein</fullName>
    </submittedName>
</protein>
<reference evidence="1 2" key="1">
    <citation type="submission" date="2016-09" db="EMBL/GenBank/DDBJ databases">
        <title>genome sequence of Mycobacterium sp. 739 SCH.</title>
        <authorList>
            <person name="Greninger A.L."/>
            <person name="Qin X."/>
            <person name="Jerome K."/>
            <person name="Vora S."/>
            <person name="Quinn K."/>
        </authorList>
    </citation>
    <scope>NUCLEOTIDE SEQUENCE [LARGE SCALE GENOMIC DNA]</scope>
    <source>
        <strain evidence="1 2">SCH</strain>
    </source>
</reference>
<evidence type="ECO:0000313" key="1">
    <source>
        <dbReference type="EMBL" id="OFJ51412.1"/>
    </source>
</evidence>
<dbReference type="AlphaFoldDB" id="A0A1E8PYL5"/>